<feature type="chain" id="PRO_5042842491" description="Alpha/beta hydrolase fold-3 domain-containing protein" evidence="3">
    <location>
        <begin position="16"/>
        <end position="479"/>
    </location>
</feature>
<feature type="domain" description="Alpha/beta hydrolase fold-3" evidence="4">
    <location>
        <begin position="87"/>
        <end position="289"/>
    </location>
</feature>
<evidence type="ECO:0000259" key="4">
    <source>
        <dbReference type="Pfam" id="PF07859"/>
    </source>
</evidence>
<comment type="caution">
    <text evidence="5">The sequence shown here is derived from an EMBL/GenBank/DDBJ whole genome shotgun (WGS) entry which is preliminary data.</text>
</comment>
<dbReference type="PANTHER" id="PTHR23024:SF467">
    <property type="entry name" value="CARBOXYLESTERASE 12-RELATED"/>
    <property type="match status" value="1"/>
</dbReference>
<evidence type="ECO:0000256" key="2">
    <source>
        <dbReference type="PROSITE-ProRule" id="PRU10038"/>
    </source>
</evidence>
<proteinExistence type="inferred from homology"/>
<dbReference type="InterPro" id="IPR013094">
    <property type="entry name" value="AB_hydrolase_3"/>
</dbReference>
<dbReference type="Pfam" id="PF07859">
    <property type="entry name" value="Abhydrolase_3"/>
    <property type="match status" value="1"/>
</dbReference>
<dbReference type="Proteomes" id="UP001428341">
    <property type="component" value="Unassembled WGS sequence"/>
</dbReference>
<dbReference type="SUPFAM" id="SSF53474">
    <property type="entry name" value="alpha/beta-Hydrolases"/>
    <property type="match status" value="1"/>
</dbReference>
<dbReference type="InterPro" id="IPR033140">
    <property type="entry name" value="Lipase_GDXG_put_SER_AS"/>
</dbReference>
<dbReference type="InterPro" id="IPR050466">
    <property type="entry name" value="Carboxylest/Gibb_receptor"/>
</dbReference>
<feature type="signal peptide" evidence="3">
    <location>
        <begin position="1"/>
        <end position="15"/>
    </location>
</feature>
<dbReference type="Gene3D" id="3.40.50.1820">
    <property type="entry name" value="alpha/beta hydrolase"/>
    <property type="match status" value="2"/>
</dbReference>
<feature type="active site" evidence="2">
    <location>
        <position position="175"/>
    </location>
</feature>
<comment type="similarity">
    <text evidence="1">Belongs to the 'GDXG' lipolytic enzyme family.</text>
</comment>
<sequence length="479" mass="53542">MAPFCFLLFFAIVSAATPPTAHNFAPFFIISQDGHVNRLVGEEIIPASLDPTTHVDSKDIIYSSEHNLSARIYFPNNTNRNQKLPLVVYFHGGAFIFENAFSLTYHTYMNTLVSQAKIIAVSVDYRRAPEDPVPAAHEDSWTALKWVASHANGRGPEDWLKTYADFQKVILSGDSAGGNIAHHMGIRQGQEKLEGINIDGICLLFPYFWGSAPIPGEPYVPEYWTTIIDELWRIARPDTSGLDDPIINPVADPKLSSLGCNRLLVFVAQLDLLRGRGLYYVTKLKESGWKGDAKFISMVVASSSQPPSPMATTTTSTPWPPKLRLLQSQLSSEERRRIPSQMLMKILGQRSNGLLPMQMGKGNEYWLNSYVHFDKVFLMGDSAQPNTSGTDDPLINPVVEYSKLRSLGCNRLMVVLPAKDILKHRGRYYADQKFEESGWKGEAEVYEIKGVDHGFYLANATTKSAVEVLKRTVSFIVIH</sequence>
<keyword evidence="6" id="KW-1185">Reference proteome</keyword>
<keyword evidence="3" id="KW-0732">Signal</keyword>
<name>A0AAP0QAE0_9ROSI</name>
<evidence type="ECO:0000313" key="5">
    <source>
        <dbReference type="EMBL" id="KAK9176643.1"/>
    </source>
</evidence>
<dbReference type="PANTHER" id="PTHR23024">
    <property type="entry name" value="ARYLACETAMIDE DEACETYLASE"/>
    <property type="match status" value="1"/>
</dbReference>
<dbReference type="PROSITE" id="PS01174">
    <property type="entry name" value="LIPASE_GDXG_SER"/>
    <property type="match status" value="1"/>
</dbReference>
<dbReference type="AlphaFoldDB" id="A0AAP0QAE0"/>
<evidence type="ECO:0000313" key="6">
    <source>
        <dbReference type="Proteomes" id="UP001428341"/>
    </source>
</evidence>
<evidence type="ECO:0000256" key="1">
    <source>
        <dbReference type="ARBA" id="ARBA00010515"/>
    </source>
</evidence>
<dbReference type="EMBL" id="JBCGBO010000025">
    <property type="protein sequence ID" value="KAK9176643.1"/>
    <property type="molecule type" value="Genomic_DNA"/>
</dbReference>
<reference evidence="5 6" key="1">
    <citation type="submission" date="2024-05" db="EMBL/GenBank/DDBJ databases">
        <title>Haplotype-resolved chromosome-level genome assembly of Huyou (Citrus changshanensis).</title>
        <authorList>
            <person name="Miao C."/>
            <person name="Chen W."/>
            <person name="Wu Y."/>
            <person name="Wang L."/>
            <person name="Zhao S."/>
            <person name="Grierson D."/>
            <person name="Xu C."/>
            <person name="Chen K."/>
        </authorList>
    </citation>
    <scope>NUCLEOTIDE SEQUENCE [LARGE SCALE GENOMIC DNA]</scope>
    <source>
        <strain evidence="5">01-14</strain>
        <tissue evidence="5">Leaf</tissue>
    </source>
</reference>
<dbReference type="InterPro" id="IPR029058">
    <property type="entry name" value="AB_hydrolase_fold"/>
</dbReference>
<gene>
    <name evidence="5" type="ORF">WN944_028662</name>
</gene>
<evidence type="ECO:0000256" key="3">
    <source>
        <dbReference type="SAM" id="SignalP"/>
    </source>
</evidence>
<organism evidence="5 6">
    <name type="scientific">Citrus x changshan-huyou</name>
    <dbReference type="NCBI Taxonomy" id="2935761"/>
    <lineage>
        <taxon>Eukaryota</taxon>
        <taxon>Viridiplantae</taxon>
        <taxon>Streptophyta</taxon>
        <taxon>Embryophyta</taxon>
        <taxon>Tracheophyta</taxon>
        <taxon>Spermatophyta</taxon>
        <taxon>Magnoliopsida</taxon>
        <taxon>eudicotyledons</taxon>
        <taxon>Gunneridae</taxon>
        <taxon>Pentapetalae</taxon>
        <taxon>rosids</taxon>
        <taxon>malvids</taxon>
        <taxon>Sapindales</taxon>
        <taxon>Rutaceae</taxon>
        <taxon>Aurantioideae</taxon>
        <taxon>Citrus</taxon>
    </lineage>
</organism>
<protein>
    <recommendedName>
        <fullName evidence="4">Alpha/beta hydrolase fold-3 domain-containing protein</fullName>
    </recommendedName>
</protein>
<accession>A0AAP0QAE0</accession>
<dbReference type="GO" id="GO:0016787">
    <property type="term" value="F:hydrolase activity"/>
    <property type="evidence" value="ECO:0007669"/>
    <property type="project" value="InterPro"/>
</dbReference>